<evidence type="ECO:0000256" key="4">
    <source>
        <dbReference type="ARBA" id="ARBA00022723"/>
    </source>
</evidence>
<dbReference type="InterPro" id="IPR010722">
    <property type="entry name" value="BATS_dom"/>
</dbReference>
<dbReference type="InterPro" id="IPR024021">
    <property type="entry name" value="FeFe-hyd_HydE_rSAM"/>
</dbReference>
<evidence type="ECO:0000313" key="10">
    <source>
        <dbReference type="Proteomes" id="UP000622405"/>
    </source>
</evidence>
<dbReference type="SFLD" id="SFLDF00348">
    <property type="entry name" value="FeFe_hydrogenase_maturase_(Hyd"/>
    <property type="match status" value="1"/>
</dbReference>
<sequence length="346" mass="39011">MNEITEKLENEQFLEKDEFKWLLENNTPELRADLSKRAQRVAGETFGKGVYVRGLIEFSNYCKNDCYYCGIRCGNEQAHRYRLSEQEILDCCAIGYDLGFRTFVLQGGEDPDFSDQMMIELIGKIRAGYNDCAITLSLGERPRAVYEAFFAAGANRYLLRHETATAEHYQKLHPRELLLENRTECLRNLKEIGFQVGTGFMVGSPHQTVENLVADLVFIKELNPQMIGIGPFIPHQHTPYKDAEAGTLEETLLLISILRLMLPKALIPATTALGTIDPNGRELGILAGANVVMPNLSPVSVRKDYSLYDNKICTGDEAAECRVCLSKRMEGIGYEILTHRGDYPQK</sequence>
<name>A0ABR6YYK9_9FIRM</name>
<dbReference type="PANTHER" id="PTHR43726:SF1">
    <property type="entry name" value="BIOTIN SYNTHASE"/>
    <property type="match status" value="1"/>
</dbReference>
<accession>A0ABR6YYK9</accession>
<feature type="domain" description="Radical SAM core" evidence="8">
    <location>
        <begin position="48"/>
        <end position="264"/>
    </location>
</feature>
<protein>
    <submittedName>
        <fullName evidence="9">[FeFe] hydrogenase H-cluster radical SAM maturase HydE</fullName>
    </submittedName>
</protein>
<dbReference type="CDD" id="cd01335">
    <property type="entry name" value="Radical_SAM"/>
    <property type="match status" value="1"/>
</dbReference>
<dbReference type="InterPro" id="IPR006638">
    <property type="entry name" value="Elp3/MiaA/NifB-like_rSAM"/>
</dbReference>
<dbReference type="PROSITE" id="PS51918">
    <property type="entry name" value="RADICAL_SAM"/>
    <property type="match status" value="1"/>
</dbReference>
<dbReference type="SUPFAM" id="SSF102114">
    <property type="entry name" value="Radical SAM enzymes"/>
    <property type="match status" value="1"/>
</dbReference>
<evidence type="ECO:0000256" key="1">
    <source>
        <dbReference type="ARBA" id="ARBA00001966"/>
    </source>
</evidence>
<dbReference type="InterPro" id="IPR034422">
    <property type="entry name" value="HydE/PylB-like"/>
</dbReference>
<gene>
    <name evidence="9" type="primary">hydE</name>
    <name evidence="9" type="ORF">GH811_11460</name>
</gene>
<keyword evidence="5" id="KW-0408">Iron</keyword>
<keyword evidence="3" id="KW-0949">S-adenosyl-L-methionine</keyword>
<dbReference type="SFLD" id="SFLDS00029">
    <property type="entry name" value="Radical_SAM"/>
    <property type="match status" value="1"/>
</dbReference>
<dbReference type="InterPro" id="IPR058240">
    <property type="entry name" value="rSAM_sf"/>
</dbReference>
<comment type="caution">
    <text evidence="9">The sequence shown here is derived from an EMBL/GenBank/DDBJ whole genome shotgun (WGS) entry which is preliminary data.</text>
</comment>
<dbReference type="RefSeq" id="WP_186894552.1">
    <property type="nucleotide sequence ID" value="NZ_WJBE01000009.1"/>
</dbReference>
<dbReference type="NCBIfam" id="TIGR03956">
    <property type="entry name" value="rSAM_HydE"/>
    <property type="match status" value="1"/>
</dbReference>
<comment type="cofactor">
    <cofactor evidence="1">
        <name>[4Fe-4S] cluster</name>
        <dbReference type="ChEBI" id="CHEBI:49883"/>
    </cofactor>
</comment>
<dbReference type="PANTHER" id="PTHR43726">
    <property type="entry name" value="3-METHYLORNITHINE SYNTHASE"/>
    <property type="match status" value="1"/>
</dbReference>
<dbReference type="Pfam" id="PF04055">
    <property type="entry name" value="Radical_SAM"/>
    <property type="match status" value="1"/>
</dbReference>
<dbReference type="Gene3D" id="3.20.20.70">
    <property type="entry name" value="Aldolase class I"/>
    <property type="match status" value="1"/>
</dbReference>
<keyword evidence="4" id="KW-0479">Metal-binding</keyword>
<evidence type="ECO:0000259" key="8">
    <source>
        <dbReference type="PROSITE" id="PS51918"/>
    </source>
</evidence>
<dbReference type="SMART" id="SM00729">
    <property type="entry name" value="Elp3"/>
    <property type="match status" value="1"/>
</dbReference>
<dbReference type="InterPro" id="IPR007197">
    <property type="entry name" value="rSAM"/>
</dbReference>
<evidence type="ECO:0000256" key="3">
    <source>
        <dbReference type="ARBA" id="ARBA00022691"/>
    </source>
</evidence>
<dbReference type="PIRSF" id="PIRSF004762">
    <property type="entry name" value="CHP00423"/>
    <property type="match status" value="1"/>
</dbReference>
<dbReference type="SFLD" id="SFLDG01060">
    <property type="entry name" value="BATS_domain_containing"/>
    <property type="match status" value="1"/>
</dbReference>
<keyword evidence="2" id="KW-0004">4Fe-4S</keyword>
<evidence type="ECO:0000313" key="9">
    <source>
        <dbReference type="EMBL" id="MBC3900235.1"/>
    </source>
</evidence>
<evidence type="ECO:0000256" key="2">
    <source>
        <dbReference type="ARBA" id="ARBA00022485"/>
    </source>
</evidence>
<organism evidence="9 10">
    <name type="scientific">Acetobacterium malicum</name>
    <dbReference type="NCBI Taxonomy" id="52692"/>
    <lineage>
        <taxon>Bacteria</taxon>
        <taxon>Bacillati</taxon>
        <taxon>Bacillota</taxon>
        <taxon>Clostridia</taxon>
        <taxon>Eubacteriales</taxon>
        <taxon>Eubacteriaceae</taxon>
        <taxon>Acetobacterium</taxon>
    </lineage>
</organism>
<dbReference type="InterPro" id="IPR013785">
    <property type="entry name" value="Aldolase_TIM"/>
</dbReference>
<dbReference type="SFLD" id="SFLDG01280">
    <property type="entry name" value="HydE/PylB-like"/>
    <property type="match status" value="1"/>
</dbReference>
<keyword evidence="10" id="KW-1185">Reference proteome</keyword>
<evidence type="ECO:0000256" key="5">
    <source>
        <dbReference type="ARBA" id="ARBA00023004"/>
    </source>
</evidence>
<reference evidence="9 10" key="1">
    <citation type="journal article" date="2020" name="mSystems">
        <title>Defining Genomic and Predicted Metabolic Features of the Acetobacterium Genus.</title>
        <authorList>
            <person name="Ross D.E."/>
            <person name="Marshall C.W."/>
            <person name="Gulliver D."/>
            <person name="May H.D."/>
            <person name="Norman R.S."/>
        </authorList>
    </citation>
    <scope>NUCLEOTIDE SEQUENCE [LARGE SCALE GENOMIC DNA]</scope>
    <source>
        <strain evidence="9 10">DSM 4132</strain>
    </source>
</reference>
<dbReference type="Proteomes" id="UP000622405">
    <property type="component" value="Unassembled WGS sequence"/>
</dbReference>
<dbReference type="EMBL" id="WJBE01000009">
    <property type="protein sequence ID" value="MBC3900235.1"/>
    <property type="molecule type" value="Genomic_DNA"/>
</dbReference>
<evidence type="ECO:0000256" key="7">
    <source>
        <dbReference type="ARBA" id="ARBA00034078"/>
    </source>
</evidence>
<dbReference type="SMART" id="SM00876">
    <property type="entry name" value="BATS"/>
    <property type="match status" value="1"/>
</dbReference>
<evidence type="ECO:0000256" key="6">
    <source>
        <dbReference type="ARBA" id="ARBA00023014"/>
    </source>
</evidence>
<keyword evidence="6" id="KW-0411">Iron-sulfur</keyword>
<comment type="cofactor">
    <cofactor evidence="7">
        <name>[2Fe-2S] cluster</name>
        <dbReference type="ChEBI" id="CHEBI:190135"/>
    </cofactor>
</comment>
<proteinExistence type="predicted"/>